<accession>A0A427A805</accession>
<reference evidence="1 2" key="1">
    <citation type="journal article" date="2014" name="Agronomy (Basel)">
        <title>A Draft Genome Sequence for Ensete ventricosum, the Drought-Tolerant Tree Against Hunger.</title>
        <authorList>
            <person name="Harrison J."/>
            <person name="Moore K.A."/>
            <person name="Paszkiewicz K."/>
            <person name="Jones T."/>
            <person name="Grant M."/>
            <person name="Ambacheew D."/>
            <person name="Muzemil S."/>
            <person name="Studholme D.J."/>
        </authorList>
    </citation>
    <scope>NUCLEOTIDE SEQUENCE [LARGE SCALE GENOMIC DNA]</scope>
</reference>
<evidence type="ECO:0000313" key="2">
    <source>
        <dbReference type="Proteomes" id="UP000287651"/>
    </source>
</evidence>
<dbReference type="AlphaFoldDB" id="A0A427A805"/>
<organism evidence="1 2">
    <name type="scientific">Ensete ventricosum</name>
    <name type="common">Abyssinian banana</name>
    <name type="synonym">Musa ensete</name>
    <dbReference type="NCBI Taxonomy" id="4639"/>
    <lineage>
        <taxon>Eukaryota</taxon>
        <taxon>Viridiplantae</taxon>
        <taxon>Streptophyta</taxon>
        <taxon>Embryophyta</taxon>
        <taxon>Tracheophyta</taxon>
        <taxon>Spermatophyta</taxon>
        <taxon>Magnoliopsida</taxon>
        <taxon>Liliopsida</taxon>
        <taxon>Zingiberales</taxon>
        <taxon>Musaceae</taxon>
        <taxon>Ensete</taxon>
    </lineage>
</organism>
<dbReference type="Proteomes" id="UP000287651">
    <property type="component" value="Unassembled WGS sequence"/>
</dbReference>
<evidence type="ECO:0000313" key="1">
    <source>
        <dbReference type="EMBL" id="RRT72362.1"/>
    </source>
</evidence>
<proteinExistence type="predicted"/>
<protein>
    <submittedName>
        <fullName evidence="1">Uncharacterized protein</fullName>
    </submittedName>
</protein>
<feature type="non-terminal residue" evidence="1">
    <location>
        <position position="1"/>
    </location>
</feature>
<sequence length="86" mass="8865">TVPAGATPASCTSLPCRLALATAGYPLAGGLGRGLAMDSDGEDEGGQASSSLAVSIRWISIAKLLQSELATLAQRREENRRGRPKL</sequence>
<comment type="caution">
    <text evidence="1">The sequence shown here is derived from an EMBL/GenBank/DDBJ whole genome shotgun (WGS) entry which is preliminary data.</text>
</comment>
<dbReference type="EMBL" id="AMZH03003427">
    <property type="protein sequence ID" value="RRT72362.1"/>
    <property type="molecule type" value="Genomic_DNA"/>
</dbReference>
<gene>
    <name evidence="1" type="ORF">B296_00014831</name>
</gene>
<name>A0A427A805_ENSVE</name>